<comment type="caution">
    <text evidence="1">The sequence shown here is derived from an EMBL/GenBank/DDBJ whole genome shotgun (WGS) entry which is preliminary data.</text>
</comment>
<dbReference type="Proteomes" id="UP001168883">
    <property type="component" value="Unassembled WGS sequence"/>
</dbReference>
<evidence type="ECO:0000313" key="2">
    <source>
        <dbReference type="Proteomes" id="UP001168883"/>
    </source>
</evidence>
<dbReference type="RefSeq" id="WP_025849736.1">
    <property type="nucleotide sequence ID" value="NZ_JARLKN010000130.1"/>
</dbReference>
<name>A0ABT8V5J8_9BACL</name>
<accession>A0ABT8V5J8</accession>
<organism evidence="1 2">
    <name type="scientific">Paenibacillus ehimensis</name>
    <dbReference type="NCBI Taxonomy" id="79264"/>
    <lineage>
        <taxon>Bacteria</taxon>
        <taxon>Bacillati</taxon>
        <taxon>Bacillota</taxon>
        <taxon>Bacilli</taxon>
        <taxon>Bacillales</taxon>
        <taxon>Paenibacillaceae</taxon>
        <taxon>Paenibacillus</taxon>
    </lineage>
</organism>
<gene>
    <name evidence="1" type="ORF">Q3C12_03340</name>
</gene>
<dbReference type="EMBL" id="JAUMKJ010000003">
    <property type="protein sequence ID" value="MDO3676023.1"/>
    <property type="molecule type" value="Genomic_DNA"/>
</dbReference>
<protein>
    <submittedName>
        <fullName evidence="1">Uncharacterized protein</fullName>
    </submittedName>
</protein>
<keyword evidence="2" id="KW-1185">Reference proteome</keyword>
<proteinExistence type="predicted"/>
<reference evidence="1" key="1">
    <citation type="submission" date="2023-07" db="EMBL/GenBank/DDBJ databases">
        <authorList>
            <person name="Aktuganov G."/>
            <person name="Boyko T."/>
            <person name="Delegan Y."/>
            <person name="Galimzianova N."/>
            <person name="Gilvanova E."/>
            <person name="Korobov V."/>
            <person name="Kuzmina L."/>
            <person name="Melentiev A."/>
            <person name="Milman P."/>
            <person name="Ryabova A."/>
            <person name="Stupak E."/>
            <person name="Yasakov T."/>
            <person name="Zharikova N."/>
            <person name="Zhurenko E."/>
        </authorList>
    </citation>
    <scope>NUCLEOTIDE SEQUENCE</scope>
    <source>
        <strain evidence="1">IB-739</strain>
    </source>
</reference>
<evidence type="ECO:0000313" key="1">
    <source>
        <dbReference type="EMBL" id="MDO3676023.1"/>
    </source>
</evidence>
<sequence>MNWHEEENKVKLHILHSLARSQRALARMIESVADVVEGSEETARKLSVQMEAISRYQGQIAMKMAGVRIRRLRRSRRGIPGKPWLGEEVKRTVSRERVRT</sequence>